<name>A0AAV2JGF8_KNICA</name>
<evidence type="ECO:0000313" key="15">
    <source>
        <dbReference type="Proteomes" id="UP001497482"/>
    </source>
</evidence>
<reference evidence="14 15" key="1">
    <citation type="submission" date="2024-04" db="EMBL/GenBank/DDBJ databases">
        <authorList>
            <person name="Waldvogel A.-M."/>
            <person name="Schoenle A."/>
        </authorList>
    </citation>
    <scope>NUCLEOTIDE SEQUENCE [LARGE SCALE GENOMIC DNA]</scope>
</reference>
<evidence type="ECO:0000256" key="11">
    <source>
        <dbReference type="ARBA" id="ARBA00023328"/>
    </source>
</evidence>
<feature type="domain" description="Mis18" evidence="13">
    <location>
        <begin position="5"/>
        <end position="103"/>
    </location>
</feature>
<evidence type="ECO:0000256" key="2">
    <source>
        <dbReference type="ARBA" id="ARBA00004123"/>
    </source>
</evidence>
<evidence type="ECO:0000256" key="8">
    <source>
        <dbReference type="ARBA" id="ARBA00022833"/>
    </source>
</evidence>
<protein>
    <recommendedName>
        <fullName evidence="12">Protein yippee-like</fullName>
    </recommendedName>
</protein>
<keyword evidence="9" id="KW-0539">Nucleus</keyword>
<keyword evidence="5" id="KW-0132">Cell division</keyword>
<dbReference type="Proteomes" id="UP001497482">
    <property type="component" value="Chromosome 12"/>
</dbReference>
<keyword evidence="6" id="KW-0479">Metal-binding</keyword>
<evidence type="ECO:0000256" key="7">
    <source>
        <dbReference type="ARBA" id="ARBA00022776"/>
    </source>
</evidence>
<keyword evidence="4" id="KW-0158">Chromosome</keyword>
<evidence type="ECO:0000256" key="9">
    <source>
        <dbReference type="ARBA" id="ARBA00023242"/>
    </source>
</evidence>
<dbReference type="GO" id="GO:0034080">
    <property type="term" value="P:CENP-A containing chromatin assembly"/>
    <property type="evidence" value="ECO:0007669"/>
    <property type="project" value="TreeGrafter"/>
</dbReference>
<keyword evidence="7" id="KW-0498">Mitosis</keyword>
<dbReference type="AlphaFoldDB" id="A0AAV2JGF8"/>
<evidence type="ECO:0000256" key="6">
    <source>
        <dbReference type="ARBA" id="ARBA00022723"/>
    </source>
</evidence>
<dbReference type="GO" id="GO:0000775">
    <property type="term" value="C:chromosome, centromeric region"/>
    <property type="evidence" value="ECO:0007669"/>
    <property type="project" value="UniProtKB-SubCell"/>
</dbReference>
<evidence type="ECO:0000256" key="12">
    <source>
        <dbReference type="RuleBase" id="RU110713"/>
    </source>
</evidence>
<keyword evidence="15" id="KW-1185">Reference proteome</keyword>
<dbReference type="InterPro" id="IPR034752">
    <property type="entry name" value="Mis18"/>
</dbReference>
<evidence type="ECO:0000259" key="13">
    <source>
        <dbReference type="PROSITE" id="PS51793"/>
    </source>
</evidence>
<dbReference type="GO" id="GO:0007059">
    <property type="term" value="P:chromosome segregation"/>
    <property type="evidence" value="ECO:0007669"/>
    <property type="project" value="TreeGrafter"/>
</dbReference>
<evidence type="ECO:0000256" key="10">
    <source>
        <dbReference type="ARBA" id="ARBA00023306"/>
    </source>
</evidence>
<sequence>MDRQWMTFHCEKCNTVLGDGLSVCGEVKSINCIVLLKVTKDIVINDKKETGQKGDLAHCIYSVLSCRCCRSVVGRIIVSSSAQFSNYRSLFLLQKSKINCYLLDSTSLVKATSMSFDVKPLVESMKEMMLKFETIKSRITYVKQELANSTFSSC</sequence>
<dbReference type="InterPro" id="IPR004910">
    <property type="entry name" value="Yippee/Mis18/Cereblon"/>
</dbReference>
<dbReference type="PANTHER" id="PTHR16431:SF3">
    <property type="entry name" value="PROTEIN MIS18-BETA"/>
    <property type="match status" value="1"/>
</dbReference>
<dbReference type="GO" id="GO:0000785">
    <property type="term" value="C:chromatin"/>
    <property type="evidence" value="ECO:0007669"/>
    <property type="project" value="TreeGrafter"/>
</dbReference>
<dbReference type="PROSITE" id="PS51793">
    <property type="entry name" value="MIS18"/>
    <property type="match status" value="1"/>
</dbReference>
<evidence type="ECO:0000256" key="3">
    <source>
        <dbReference type="ARBA" id="ARBA00004584"/>
    </source>
</evidence>
<dbReference type="GO" id="GO:0005634">
    <property type="term" value="C:nucleus"/>
    <property type="evidence" value="ECO:0007669"/>
    <property type="project" value="UniProtKB-SubCell"/>
</dbReference>
<evidence type="ECO:0000256" key="1">
    <source>
        <dbReference type="ARBA" id="ARBA00003694"/>
    </source>
</evidence>
<dbReference type="Pfam" id="PF03226">
    <property type="entry name" value="Yippee-Mis18"/>
    <property type="match status" value="1"/>
</dbReference>
<keyword evidence="10" id="KW-0131">Cell cycle</keyword>
<dbReference type="PANTHER" id="PTHR16431">
    <property type="entry name" value="NEUROGENIC PROTEIN MASTERMIND"/>
    <property type="match status" value="1"/>
</dbReference>
<comment type="subcellular location">
    <subcellularLocation>
        <location evidence="3">Chromosome</location>
        <location evidence="3">Centromere</location>
    </subcellularLocation>
    <subcellularLocation>
        <location evidence="2">Nucleus</location>
    </subcellularLocation>
</comment>
<comment type="function">
    <text evidence="1">Required for recruitment of CENPA to centromeres and normal chromosome segregation during mitosis.</text>
</comment>
<evidence type="ECO:0000313" key="14">
    <source>
        <dbReference type="EMBL" id="CAL1575501.1"/>
    </source>
</evidence>
<keyword evidence="11" id="KW-0137">Centromere</keyword>
<comment type="similarity">
    <text evidence="12">Belongs to the yippee family.</text>
</comment>
<gene>
    <name evidence="14" type="ORF">KC01_LOCUS7067</name>
</gene>
<evidence type="ECO:0000256" key="5">
    <source>
        <dbReference type="ARBA" id="ARBA00022618"/>
    </source>
</evidence>
<evidence type="ECO:0000256" key="4">
    <source>
        <dbReference type="ARBA" id="ARBA00022454"/>
    </source>
</evidence>
<dbReference type="EMBL" id="OZ035834">
    <property type="protein sequence ID" value="CAL1575501.1"/>
    <property type="molecule type" value="Genomic_DNA"/>
</dbReference>
<dbReference type="GO" id="GO:0051301">
    <property type="term" value="P:cell division"/>
    <property type="evidence" value="ECO:0007669"/>
    <property type="project" value="UniProtKB-KW"/>
</dbReference>
<accession>A0AAV2JGF8</accession>
<organism evidence="14 15">
    <name type="scientific">Knipowitschia caucasica</name>
    <name type="common">Caucasian dwarf goby</name>
    <name type="synonym">Pomatoschistus caucasicus</name>
    <dbReference type="NCBI Taxonomy" id="637954"/>
    <lineage>
        <taxon>Eukaryota</taxon>
        <taxon>Metazoa</taxon>
        <taxon>Chordata</taxon>
        <taxon>Craniata</taxon>
        <taxon>Vertebrata</taxon>
        <taxon>Euteleostomi</taxon>
        <taxon>Actinopterygii</taxon>
        <taxon>Neopterygii</taxon>
        <taxon>Teleostei</taxon>
        <taxon>Neoteleostei</taxon>
        <taxon>Acanthomorphata</taxon>
        <taxon>Gobiaria</taxon>
        <taxon>Gobiiformes</taxon>
        <taxon>Gobioidei</taxon>
        <taxon>Gobiidae</taxon>
        <taxon>Gobiinae</taxon>
        <taxon>Knipowitschia</taxon>
    </lineage>
</organism>
<proteinExistence type="inferred from homology"/>
<keyword evidence="8" id="KW-0862">Zinc</keyword>
<dbReference type="GO" id="GO:0046872">
    <property type="term" value="F:metal ion binding"/>
    <property type="evidence" value="ECO:0007669"/>
    <property type="project" value="UniProtKB-KW"/>
</dbReference>